<dbReference type="GO" id="GO:0016887">
    <property type="term" value="F:ATP hydrolysis activity"/>
    <property type="evidence" value="ECO:0007669"/>
    <property type="project" value="InterPro"/>
</dbReference>
<dbReference type="PROSITE" id="PS00211">
    <property type="entry name" value="ABC_TRANSPORTER_1"/>
    <property type="match status" value="1"/>
</dbReference>
<keyword evidence="2" id="KW-0813">Transport</keyword>
<dbReference type="InterPro" id="IPR003593">
    <property type="entry name" value="AAA+_ATPase"/>
</dbReference>
<accession>A0A1B2E8C7</accession>
<evidence type="ECO:0000256" key="3">
    <source>
        <dbReference type="ARBA" id="ARBA00022741"/>
    </source>
</evidence>
<sequence>MKLIYQLEQVNKTYRKGKVVANQDISFDVQQGEILGLLGPNGAGKSTLIKQMVGHMAPTSGTVRYKGTSVQTQTKRVAQEVAYYSQEPHALTSLKTWEALYFTGRLRGLTKESAVKQTEELLDRFGMQDLRHKLLKNVSGGQKRLIGIGTCLIGFSPVMILDEPTNELDPKKRRLVWDLIQERNRQGVTVILVTHNVLEAEQVVDRVAVVNHGKLLAIDHVSVLKQRVDQRMKLEITTSFGESDYVCRSLSALGTWTKTGENRIRTLIEKQDASHAIDVLTQQPLPIEEYSLVPPNLEDVYFHIDDEQDKTAKAEVV</sequence>
<keyword evidence="3" id="KW-0547">Nucleotide-binding</keyword>
<dbReference type="Pfam" id="PF00005">
    <property type="entry name" value="ABC_tran"/>
    <property type="match status" value="1"/>
</dbReference>
<protein>
    <submittedName>
        <fullName evidence="6">ABC transporter</fullName>
    </submittedName>
</protein>
<keyword evidence="4" id="KW-0067">ATP-binding</keyword>
<dbReference type="PANTHER" id="PTHR42711">
    <property type="entry name" value="ABC TRANSPORTER ATP-BINDING PROTEIN"/>
    <property type="match status" value="1"/>
</dbReference>
<dbReference type="KEGG" id="pib:BBD41_28505"/>
<dbReference type="InterPro" id="IPR027417">
    <property type="entry name" value="P-loop_NTPase"/>
</dbReference>
<dbReference type="SUPFAM" id="SSF52540">
    <property type="entry name" value="P-loop containing nucleoside triphosphate hydrolases"/>
    <property type="match status" value="1"/>
</dbReference>
<dbReference type="InterPro" id="IPR017871">
    <property type="entry name" value="ABC_transporter-like_CS"/>
</dbReference>
<proteinExistence type="inferred from homology"/>
<evidence type="ECO:0000256" key="4">
    <source>
        <dbReference type="ARBA" id="ARBA00022840"/>
    </source>
</evidence>
<evidence type="ECO:0000256" key="1">
    <source>
        <dbReference type="ARBA" id="ARBA00005417"/>
    </source>
</evidence>
<evidence type="ECO:0000256" key="2">
    <source>
        <dbReference type="ARBA" id="ARBA00022448"/>
    </source>
</evidence>
<evidence type="ECO:0000313" key="6">
    <source>
        <dbReference type="EMBL" id="ANY76201.1"/>
    </source>
</evidence>
<comment type="similarity">
    <text evidence="1">Belongs to the ABC transporter superfamily.</text>
</comment>
<dbReference type="Gene3D" id="3.40.50.300">
    <property type="entry name" value="P-loop containing nucleotide triphosphate hydrolases"/>
    <property type="match status" value="1"/>
</dbReference>
<dbReference type="InterPro" id="IPR050763">
    <property type="entry name" value="ABC_transporter_ATP-binding"/>
</dbReference>
<dbReference type="PANTHER" id="PTHR42711:SF5">
    <property type="entry name" value="ABC TRANSPORTER ATP-BINDING PROTEIN NATA"/>
    <property type="match status" value="1"/>
</dbReference>
<dbReference type="GO" id="GO:0005524">
    <property type="term" value="F:ATP binding"/>
    <property type="evidence" value="ECO:0007669"/>
    <property type="project" value="UniProtKB-KW"/>
</dbReference>
<gene>
    <name evidence="6" type="ORF">BBD41_28505</name>
</gene>
<organism evidence="6">
    <name type="scientific">Paenibacillus ihbetae</name>
    <dbReference type="NCBI Taxonomy" id="1870820"/>
    <lineage>
        <taxon>Bacteria</taxon>
        <taxon>Bacillati</taxon>
        <taxon>Bacillota</taxon>
        <taxon>Bacilli</taxon>
        <taxon>Bacillales</taxon>
        <taxon>Paenibacillaceae</taxon>
        <taxon>Paenibacillus</taxon>
    </lineage>
</organism>
<dbReference type="InterPro" id="IPR003439">
    <property type="entry name" value="ABC_transporter-like_ATP-bd"/>
</dbReference>
<evidence type="ECO:0000259" key="5">
    <source>
        <dbReference type="PROSITE" id="PS50893"/>
    </source>
</evidence>
<dbReference type="RefSeq" id="WP_099480182.1">
    <property type="nucleotide sequence ID" value="NZ_CP016809.1"/>
</dbReference>
<feature type="domain" description="ABC transporter" evidence="5">
    <location>
        <begin position="5"/>
        <end position="237"/>
    </location>
</feature>
<dbReference type="AlphaFoldDB" id="A0A1B2E8C7"/>
<reference evidence="6" key="1">
    <citation type="submission" date="2016-08" db="EMBL/GenBank/DDBJ databases">
        <title>Complete Genome Seqeunce of Paenibacillus sp. nov. IHBB 9852 from high altitute lake of Indian trans-Himalayas.</title>
        <authorList>
            <person name="Kiran S."/>
            <person name="Swarnkar M.K."/>
            <person name="Rana A."/>
            <person name="Tewari R."/>
            <person name="Gulati A."/>
        </authorList>
    </citation>
    <scope>NUCLEOTIDE SEQUENCE [LARGE SCALE GENOMIC DNA]</scope>
    <source>
        <strain evidence="6">IHBB 9852</strain>
    </source>
</reference>
<name>A0A1B2E8C7_9BACL</name>
<dbReference type="SMART" id="SM00382">
    <property type="entry name" value="AAA"/>
    <property type="match status" value="1"/>
</dbReference>
<dbReference type="EMBL" id="CP016809">
    <property type="protein sequence ID" value="ANY76201.1"/>
    <property type="molecule type" value="Genomic_DNA"/>
</dbReference>
<dbReference type="PROSITE" id="PS50893">
    <property type="entry name" value="ABC_TRANSPORTER_2"/>
    <property type="match status" value="1"/>
</dbReference>